<evidence type="ECO:0000313" key="4">
    <source>
        <dbReference type="EMBL" id="GGG95946.1"/>
    </source>
</evidence>
<comment type="similarity">
    <text evidence="1">Belongs to the DNA polymerase type-Y family.</text>
</comment>
<comment type="caution">
    <text evidence="4">The sequence shown here is derived from an EMBL/GenBank/DDBJ whole genome shotgun (WGS) entry which is preliminary data.</text>
</comment>
<dbReference type="InterPro" id="IPR043502">
    <property type="entry name" value="DNA/RNA_pol_sf"/>
</dbReference>
<evidence type="ECO:0000313" key="5">
    <source>
        <dbReference type="Proteomes" id="UP000660862"/>
    </source>
</evidence>
<sequence length="500" mass="55971">MEKRFASIWFPYLLTDRHTVRQPGLRNVPFVLATPVHGRMVITEANAAAEAQGIARGMVLADAKACVPDLEVADDRPGLADRLLKVLGLWCIRYTPVVAVDPLGGLILDISGCTHLWGGERPYLKDIVNKLQKRGFHVRMAIAGAIGAAWAVARFGKQTPFVENGREADALRSLPPAALRLEPEVISRLHKLGLRTVGSFMGMPSSALRRRFGEGLPVRLRWALGREEEPLVPLRPVPPYEERLPCLEPIRTAAGIEIAIGKLLGSLCKRLAGEGRGLRIATLKGHRVDGKSVQVGITTSRATASVPHLMKLFELQVPHIEPALGIELFVLEASKVEDADAVQEALWGGVPGLEDAALSELIDRLKGRKGIRAVYRYLPDEHHWPERSFKEAASIAEKPSTYWKIDQPRPTRLLASPEPIEVSAPIPDYPPMLFRHRGEAHPIKKADGPERIEREWWMDSGEHRDYYYVEDDKGRRYWLYRSGHYGDDSRKQWFLHGFFA</sequence>
<dbReference type="Gene3D" id="3.40.1170.60">
    <property type="match status" value="1"/>
</dbReference>
<dbReference type="SUPFAM" id="SSF56672">
    <property type="entry name" value="DNA/RNA polymerases"/>
    <property type="match status" value="1"/>
</dbReference>
<organism evidence="4 5">
    <name type="scientific">Parapedobacter pyrenivorans</name>
    <dbReference type="NCBI Taxonomy" id="1305674"/>
    <lineage>
        <taxon>Bacteria</taxon>
        <taxon>Pseudomonadati</taxon>
        <taxon>Bacteroidota</taxon>
        <taxon>Sphingobacteriia</taxon>
        <taxon>Sphingobacteriales</taxon>
        <taxon>Sphingobacteriaceae</taxon>
        <taxon>Parapedobacter</taxon>
    </lineage>
</organism>
<accession>A0A917HXH6</accession>
<dbReference type="CDD" id="cd03468">
    <property type="entry name" value="PolY_like"/>
    <property type="match status" value="1"/>
</dbReference>
<dbReference type="InterPro" id="IPR050356">
    <property type="entry name" value="SulA_CellDiv_inhibitor"/>
</dbReference>
<name>A0A917HXH6_9SPHI</name>
<dbReference type="InterPro" id="IPR043128">
    <property type="entry name" value="Rev_trsase/Diguanyl_cyclase"/>
</dbReference>
<dbReference type="PANTHER" id="PTHR35369">
    <property type="entry name" value="BLR3025 PROTEIN-RELATED"/>
    <property type="match status" value="1"/>
</dbReference>
<dbReference type="EMBL" id="BMER01000004">
    <property type="protein sequence ID" value="GGG95946.1"/>
    <property type="molecule type" value="Genomic_DNA"/>
</dbReference>
<reference evidence="4" key="2">
    <citation type="submission" date="2020-09" db="EMBL/GenBank/DDBJ databases">
        <authorList>
            <person name="Sun Q."/>
            <person name="Zhou Y."/>
        </authorList>
    </citation>
    <scope>NUCLEOTIDE SEQUENCE</scope>
    <source>
        <strain evidence="4">CGMCC 1.12195</strain>
    </source>
</reference>
<keyword evidence="5" id="KW-1185">Reference proteome</keyword>
<dbReference type="RefSeq" id="WP_188507283.1">
    <property type="nucleotide sequence ID" value="NZ_BMER01000004.1"/>
</dbReference>
<gene>
    <name evidence="4" type="primary">imuB</name>
    <name evidence="4" type="ORF">GCM10007415_33980</name>
</gene>
<keyword evidence="2" id="KW-0227">DNA damage</keyword>
<reference evidence="4" key="1">
    <citation type="journal article" date="2014" name="Int. J. Syst. Evol. Microbiol.">
        <title>Complete genome sequence of Corynebacterium casei LMG S-19264T (=DSM 44701T), isolated from a smear-ripened cheese.</title>
        <authorList>
            <consortium name="US DOE Joint Genome Institute (JGI-PGF)"/>
            <person name="Walter F."/>
            <person name="Albersmeier A."/>
            <person name="Kalinowski J."/>
            <person name="Ruckert C."/>
        </authorList>
    </citation>
    <scope>NUCLEOTIDE SEQUENCE</scope>
    <source>
        <strain evidence="4">CGMCC 1.12195</strain>
    </source>
</reference>
<dbReference type="Pfam" id="PF00817">
    <property type="entry name" value="IMS"/>
    <property type="match status" value="1"/>
</dbReference>
<dbReference type="PANTHER" id="PTHR35369:SF2">
    <property type="entry name" value="BLR3025 PROTEIN"/>
    <property type="match status" value="1"/>
</dbReference>
<feature type="domain" description="UmuC" evidence="3">
    <location>
        <begin position="16"/>
        <end position="150"/>
    </location>
</feature>
<evidence type="ECO:0000256" key="2">
    <source>
        <dbReference type="ARBA" id="ARBA00022763"/>
    </source>
</evidence>
<dbReference type="Proteomes" id="UP000660862">
    <property type="component" value="Unassembled WGS sequence"/>
</dbReference>
<evidence type="ECO:0000256" key="1">
    <source>
        <dbReference type="ARBA" id="ARBA00010945"/>
    </source>
</evidence>
<proteinExistence type="inferred from homology"/>
<dbReference type="Gene3D" id="3.30.70.270">
    <property type="match status" value="1"/>
</dbReference>
<evidence type="ECO:0000259" key="3">
    <source>
        <dbReference type="Pfam" id="PF00817"/>
    </source>
</evidence>
<dbReference type="InterPro" id="IPR001126">
    <property type="entry name" value="UmuC"/>
</dbReference>
<protein>
    <submittedName>
        <fullName evidence="4">Protein ImuB</fullName>
    </submittedName>
</protein>
<dbReference type="AlphaFoldDB" id="A0A917HXH6"/>
<dbReference type="GO" id="GO:0006281">
    <property type="term" value="P:DNA repair"/>
    <property type="evidence" value="ECO:0007669"/>
    <property type="project" value="InterPro"/>
</dbReference>